<keyword evidence="1" id="KW-0812">Transmembrane</keyword>
<dbReference type="EMBL" id="JGYD01000011">
    <property type="protein sequence ID" value="KSV18337.1"/>
    <property type="molecule type" value="Genomic_DNA"/>
</dbReference>
<sequence>MVRLIIGILLGLWGLPLLVFSAQNLIGSLNENESNAALMFFFVTGFPALIMLLGSFFLIRSYLKNPPKPAKAEKPGLAADNTPSTPGRYCPKCGSGLSADASFCPACGQKVTP</sequence>
<dbReference type="RefSeq" id="WP_058292283.1">
    <property type="nucleotide sequence ID" value="NZ_JGYD01000011.1"/>
</dbReference>
<keyword evidence="1" id="KW-1133">Transmembrane helix</keyword>
<dbReference type="OrthoDB" id="166822at2"/>
<organism evidence="3 4">
    <name type="scientific">Dehalococcoides mccartyi</name>
    <dbReference type="NCBI Taxonomy" id="61435"/>
    <lineage>
        <taxon>Bacteria</taxon>
        <taxon>Bacillati</taxon>
        <taxon>Chloroflexota</taxon>
        <taxon>Dehalococcoidia</taxon>
        <taxon>Dehalococcoidales</taxon>
        <taxon>Dehalococcoidaceae</taxon>
        <taxon>Dehalococcoides</taxon>
    </lineage>
</organism>
<accession>A0A0V8M499</accession>
<feature type="domain" description="Zinc-ribbon" evidence="2">
    <location>
        <begin position="89"/>
        <end position="111"/>
    </location>
</feature>
<comment type="caution">
    <text evidence="3">The sequence shown here is derived from an EMBL/GenBank/DDBJ whole genome shotgun (WGS) entry which is preliminary data.</text>
</comment>
<name>A0A0V8M499_9CHLR</name>
<evidence type="ECO:0000313" key="4">
    <source>
        <dbReference type="Proteomes" id="UP000053577"/>
    </source>
</evidence>
<feature type="transmembrane region" description="Helical" evidence="1">
    <location>
        <begin position="37"/>
        <end position="59"/>
    </location>
</feature>
<dbReference type="Pfam" id="PF13240">
    <property type="entry name" value="Zn_Ribbon_1"/>
    <property type="match status" value="1"/>
</dbReference>
<protein>
    <recommendedName>
        <fullName evidence="2">Zinc-ribbon domain-containing protein</fullName>
    </recommendedName>
</protein>
<proteinExistence type="predicted"/>
<evidence type="ECO:0000256" key="1">
    <source>
        <dbReference type="SAM" id="Phobius"/>
    </source>
</evidence>
<gene>
    <name evidence="3" type="ORF">DA01_02620</name>
</gene>
<evidence type="ECO:0000313" key="3">
    <source>
        <dbReference type="EMBL" id="KSV18337.1"/>
    </source>
</evidence>
<dbReference type="Proteomes" id="UP000053577">
    <property type="component" value="Unassembled WGS sequence"/>
</dbReference>
<dbReference type="AlphaFoldDB" id="A0A0V8M499"/>
<evidence type="ECO:0000259" key="2">
    <source>
        <dbReference type="Pfam" id="PF13240"/>
    </source>
</evidence>
<dbReference type="InterPro" id="IPR026870">
    <property type="entry name" value="Zinc_ribbon_dom"/>
</dbReference>
<reference evidence="3 4" key="1">
    <citation type="journal article" date="2015" name="Sci. Rep.">
        <title>A comparative genomics and reductive dehalogenase gene transcription study of two chloroethene-respiring bacteria, Dehalococcoides mccartyi strains MB and 11a.</title>
        <authorList>
            <person name="Low A."/>
            <person name="Shen Z."/>
            <person name="Cheng D."/>
            <person name="Rogers M.J."/>
            <person name="Lee P.K."/>
            <person name="He J."/>
        </authorList>
    </citation>
    <scope>NUCLEOTIDE SEQUENCE [LARGE SCALE GENOMIC DNA]</scope>
    <source>
        <strain evidence="3 4">MB</strain>
    </source>
</reference>
<keyword evidence="1" id="KW-0472">Membrane</keyword>
<dbReference type="PATRIC" id="fig|61435.5.peg.529"/>